<feature type="domain" description="ABC transmembrane type-1" evidence="8">
    <location>
        <begin position="117"/>
        <end position="333"/>
    </location>
</feature>
<evidence type="ECO:0000256" key="3">
    <source>
        <dbReference type="ARBA" id="ARBA00022475"/>
    </source>
</evidence>
<name>A0A7W9V0Y6_9ACTN</name>
<comment type="subcellular location">
    <subcellularLocation>
        <location evidence="1 7">Cell membrane</location>
        <topology evidence="1 7">Multi-pass membrane protein</topology>
    </subcellularLocation>
</comment>
<dbReference type="RefSeq" id="WP_312866994.1">
    <property type="nucleotide sequence ID" value="NZ_JACHJL010000012.1"/>
</dbReference>
<accession>A0A7W9V0Y6</accession>
<keyword evidence="3" id="KW-1003">Cell membrane</keyword>
<dbReference type="Gene3D" id="1.10.3720.10">
    <property type="entry name" value="MetI-like"/>
    <property type="match status" value="1"/>
</dbReference>
<feature type="transmembrane region" description="Helical" evidence="7">
    <location>
        <begin position="153"/>
        <end position="173"/>
    </location>
</feature>
<dbReference type="GO" id="GO:0005886">
    <property type="term" value="C:plasma membrane"/>
    <property type="evidence" value="ECO:0007669"/>
    <property type="project" value="UniProtKB-SubCell"/>
</dbReference>
<keyword evidence="2 7" id="KW-0813">Transport</keyword>
<feature type="transmembrane region" description="Helical" evidence="7">
    <location>
        <begin position="272"/>
        <end position="294"/>
    </location>
</feature>
<evidence type="ECO:0000256" key="4">
    <source>
        <dbReference type="ARBA" id="ARBA00022692"/>
    </source>
</evidence>
<organism evidence="9 10">
    <name type="scientific">Streptomyces zagrosensis</name>
    <dbReference type="NCBI Taxonomy" id="1042984"/>
    <lineage>
        <taxon>Bacteria</taxon>
        <taxon>Bacillati</taxon>
        <taxon>Actinomycetota</taxon>
        <taxon>Actinomycetes</taxon>
        <taxon>Kitasatosporales</taxon>
        <taxon>Streptomycetaceae</taxon>
        <taxon>Streptomyces</taxon>
    </lineage>
</organism>
<evidence type="ECO:0000313" key="9">
    <source>
        <dbReference type="EMBL" id="MBB5937711.1"/>
    </source>
</evidence>
<evidence type="ECO:0000256" key="6">
    <source>
        <dbReference type="ARBA" id="ARBA00023136"/>
    </source>
</evidence>
<proteinExistence type="inferred from homology"/>
<feature type="transmembrane region" description="Helical" evidence="7">
    <location>
        <begin position="314"/>
        <end position="340"/>
    </location>
</feature>
<keyword evidence="10" id="KW-1185">Reference proteome</keyword>
<dbReference type="Proteomes" id="UP000588098">
    <property type="component" value="Unassembled WGS sequence"/>
</dbReference>
<keyword evidence="5 7" id="KW-1133">Transmembrane helix</keyword>
<dbReference type="PANTHER" id="PTHR43163">
    <property type="entry name" value="DIPEPTIDE TRANSPORT SYSTEM PERMEASE PROTEIN DPPB-RELATED"/>
    <property type="match status" value="1"/>
</dbReference>
<dbReference type="SUPFAM" id="SSF161098">
    <property type="entry name" value="MetI-like"/>
    <property type="match status" value="1"/>
</dbReference>
<sequence length="350" mass="37710">MSPDTLGAAAAGKRWNGPAVRRVAAWLLRQLAWRGGLCLAAAFTAYALASLSFDPLAELRGQQPRPPQAVIDAQARRLGLDTPLPRRFVEWLAGLPRGDFGETVGGRPVADELWRRCGTSLRLFLAGSLLAIVLGVSAGLWNALRSGRASDQFFLVGSLVLLSVPVFVLGTVLKMVWLPVNEAFGTQLLYFSGETTPGSDHTGWAAAGDRLRHLALPTLAIALPQAAFYSRYQRAAMLDVLGSDFLRAARAKGLRRGQAVLRHGVRLALMPMVALFAFTFGLHLTGGVFTERIFGWSGMGDWLLHGIQAQDATIVASVTLFIAVLVVLAGLLADAVQVLLDPRVRGVERR</sequence>
<evidence type="ECO:0000256" key="2">
    <source>
        <dbReference type="ARBA" id="ARBA00022448"/>
    </source>
</evidence>
<evidence type="ECO:0000256" key="5">
    <source>
        <dbReference type="ARBA" id="ARBA00022989"/>
    </source>
</evidence>
<comment type="similarity">
    <text evidence="7">Belongs to the binding-protein-dependent transport system permease family.</text>
</comment>
<dbReference type="InterPro" id="IPR000515">
    <property type="entry name" value="MetI-like"/>
</dbReference>
<evidence type="ECO:0000256" key="1">
    <source>
        <dbReference type="ARBA" id="ARBA00004651"/>
    </source>
</evidence>
<dbReference type="PANTHER" id="PTHR43163:SF3">
    <property type="entry name" value="PEPTIDE ABC TRANSPORTER PERMEASE PROTEIN"/>
    <property type="match status" value="1"/>
</dbReference>
<feature type="transmembrane region" description="Helical" evidence="7">
    <location>
        <begin position="31"/>
        <end position="53"/>
    </location>
</feature>
<dbReference type="InterPro" id="IPR035906">
    <property type="entry name" value="MetI-like_sf"/>
</dbReference>
<dbReference type="GO" id="GO:0055085">
    <property type="term" value="P:transmembrane transport"/>
    <property type="evidence" value="ECO:0007669"/>
    <property type="project" value="InterPro"/>
</dbReference>
<dbReference type="Pfam" id="PF00528">
    <property type="entry name" value="BPD_transp_1"/>
    <property type="match status" value="1"/>
</dbReference>
<evidence type="ECO:0000313" key="10">
    <source>
        <dbReference type="Proteomes" id="UP000588098"/>
    </source>
</evidence>
<keyword evidence="6 7" id="KW-0472">Membrane</keyword>
<dbReference type="EMBL" id="JACHJL010000012">
    <property type="protein sequence ID" value="MBB5937711.1"/>
    <property type="molecule type" value="Genomic_DNA"/>
</dbReference>
<gene>
    <name evidence="9" type="ORF">FHS42_004792</name>
</gene>
<keyword evidence="4 7" id="KW-0812">Transmembrane</keyword>
<evidence type="ECO:0000259" key="8">
    <source>
        <dbReference type="PROSITE" id="PS50928"/>
    </source>
</evidence>
<protein>
    <submittedName>
        <fullName evidence="9">Peptide/nickel transport system permease protein</fullName>
    </submittedName>
</protein>
<comment type="caution">
    <text evidence="9">The sequence shown here is derived from an EMBL/GenBank/DDBJ whole genome shotgun (WGS) entry which is preliminary data.</text>
</comment>
<dbReference type="CDD" id="cd06261">
    <property type="entry name" value="TM_PBP2"/>
    <property type="match status" value="1"/>
</dbReference>
<dbReference type="PROSITE" id="PS50928">
    <property type="entry name" value="ABC_TM1"/>
    <property type="match status" value="1"/>
</dbReference>
<evidence type="ECO:0000256" key="7">
    <source>
        <dbReference type="RuleBase" id="RU363032"/>
    </source>
</evidence>
<dbReference type="AlphaFoldDB" id="A0A7W9V0Y6"/>
<feature type="transmembrane region" description="Helical" evidence="7">
    <location>
        <begin position="123"/>
        <end position="141"/>
    </location>
</feature>
<reference evidence="9 10" key="1">
    <citation type="submission" date="2020-08" db="EMBL/GenBank/DDBJ databases">
        <title>Genomic Encyclopedia of Type Strains, Phase III (KMG-III): the genomes of soil and plant-associated and newly described type strains.</title>
        <authorList>
            <person name="Whitman W."/>
        </authorList>
    </citation>
    <scope>NUCLEOTIDE SEQUENCE [LARGE SCALE GENOMIC DNA]</scope>
    <source>
        <strain evidence="9 10">CECT 8305</strain>
    </source>
</reference>